<dbReference type="GO" id="GO:0003677">
    <property type="term" value="F:DNA binding"/>
    <property type="evidence" value="ECO:0007669"/>
    <property type="project" value="UniProtKB-KW"/>
</dbReference>
<dbReference type="InterPro" id="IPR027417">
    <property type="entry name" value="P-loop_NTPase"/>
</dbReference>
<evidence type="ECO:0000256" key="6">
    <source>
        <dbReference type="ARBA" id="ARBA00022759"/>
    </source>
</evidence>
<evidence type="ECO:0000256" key="4">
    <source>
        <dbReference type="ARBA" id="ARBA00022741"/>
    </source>
</evidence>
<dbReference type="Pfam" id="PF04313">
    <property type="entry name" value="HSDR_N"/>
    <property type="match status" value="1"/>
</dbReference>
<evidence type="ECO:0000256" key="2">
    <source>
        <dbReference type="ARBA" id="ARBA00008598"/>
    </source>
</evidence>
<dbReference type="InterPro" id="IPR007409">
    <property type="entry name" value="Restrct_endonuc_type1_HsdR_N"/>
</dbReference>
<dbReference type="EC" id="3.1.21.3" evidence="10"/>
<evidence type="ECO:0000259" key="11">
    <source>
        <dbReference type="PROSITE" id="PS51192"/>
    </source>
</evidence>
<dbReference type="NCBIfam" id="TIGR00348">
    <property type="entry name" value="hsdR"/>
    <property type="match status" value="1"/>
</dbReference>
<reference evidence="13 14" key="3">
    <citation type="submission" date="2017-03" db="EMBL/GenBank/DDBJ databases">
        <authorList>
            <person name="Regsiter A."/>
            <person name="William W."/>
        </authorList>
    </citation>
    <scope>NUCLEOTIDE SEQUENCE [LARGE SCALE GENOMIC DNA]</scope>
    <source>
        <strain evidence="13">PRJEB5721</strain>
    </source>
</reference>
<evidence type="ECO:0000313" key="12">
    <source>
        <dbReference type="EMBL" id="CDQ09485.1"/>
    </source>
</evidence>
<keyword evidence="4 10" id="KW-0547">Nucleotide-binding</keyword>
<dbReference type="AlphaFoldDB" id="A0A060UM29"/>
<evidence type="ECO:0000256" key="1">
    <source>
        <dbReference type="ARBA" id="ARBA00000851"/>
    </source>
</evidence>
<proteinExistence type="inferred from homology"/>
<comment type="subunit">
    <text evidence="10">The type I restriction/modification system is composed of three polypeptides R, M and S.</text>
</comment>
<dbReference type="InterPro" id="IPR051268">
    <property type="entry name" value="Type-I_R_enzyme_R_subunit"/>
</dbReference>
<keyword evidence="13" id="KW-0347">Helicase</keyword>
<dbReference type="GO" id="GO:0009307">
    <property type="term" value="P:DNA restriction-modification system"/>
    <property type="evidence" value="ECO:0007669"/>
    <property type="project" value="UniProtKB-KW"/>
</dbReference>
<reference evidence="12" key="1">
    <citation type="submission" date="2014-03" db="EMBL/GenBank/DDBJ databases">
        <authorList>
            <person name="Genoscope - CEA"/>
        </authorList>
    </citation>
    <scope>NUCLEOTIDE SEQUENCE [LARGE SCALE GENOMIC DNA]</scope>
    <source>
        <strain evidence="12">CF27</strain>
    </source>
</reference>
<dbReference type="Gene3D" id="3.40.50.300">
    <property type="entry name" value="P-loop containing nucleotide triphosphate hydrolases"/>
    <property type="match status" value="1"/>
</dbReference>
<dbReference type="EMBL" id="LT841305">
    <property type="protein sequence ID" value="SMH67267.1"/>
    <property type="molecule type" value="Genomic_DNA"/>
</dbReference>
<evidence type="ECO:0000256" key="7">
    <source>
        <dbReference type="ARBA" id="ARBA00022801"/>
    </source>
</evidence>
<dbReference type="InterPro" id="IPR004473">
    <property type="entry name" value="Restrct_endonuc_typeI_HsdR"/>
</dbReference>
<evidence type="ECO:0000313" key="13">
    <source>
        <dbReference type="EMBL" id="SMH67267.1"/>
    </source>
</evidence>
<dbReference type="GO" id="GO:0004386">
    <property type="term" value="F:helicase activity"/>
    <property type="evidence" value="ECO:0007669"/>
    <property type="project" value="UniProtKB-KW"/>
</dbReference>
<organism evidence="12">
    <name type="scientific">Acidithiobacillus ferrivorans</name>
    <dbReference type="NCBI Taxonomy" id="160808"/>
    <lineage>
        <taxon>Bacteria</taxon>
        <taxon>Pseudomonadati</taxon>
        <taxon>Pseudomonadota</taxon>
        <taxon>Acidithiobacillia</taxon>
        <taxon>Acidithiobacillales</taxon>
        <taxon>Acidithiobacillaceae</taxon>
        <taxon>Acidithiobacillus</taxon>
    </lineage>
</organism>
<gene>
    <name evidence="12" type="ORF">AFERRI_30131</name>
    <name evidence="13" type="ORF">AFERRI_50468</name>
</gene>
<accession>A0A060UM29</accession>
<keyword evidence="8 10" id="KW-0067">ATP-binding</keyword>
<dbReference type="GO" id="GO:0009035">
    <property type="term" value="F:type I site-specific deoxyribonuclease activity"/>
    <property type="evidence" value="ECO:0007669"/>
    <property type="project" value="UniProtKB-EC"/>
</dbReference>
<dbReference type="PANTHER" id="PTHR30195:SF15">
    <property type="entry name" value="TYPE I RESTRICTION ENZYME HINDI ENDONUCLEASE SUBUNIT"/>
    <property type="match status" value="1"/>
</dbReference>
<keyword evidence="3" id="KW-0540">Nuclease</keyword>
<keyword evidence="6" id="KW-0255">Endonuclease</keyword>
<evidence type="ECO:0000256" key="10">
    <source>
        <dbReference type="RuleBase" id="RU364115"/>
    </source>
</evidence>
<dbReference type="Proteomes" id="UP000193925">
    <property type="component" value="Chromosome AFERRI"/>
</dbReference>
<keyword evidence="14" id="KW-1185">Reference proteome</keyword>
<sequence length="500" mass="57409">MNYTEDTLVQQTTADYLEHQLGWKSVYAYNHEDFGPDSLLGRASDREVVLTRTLHEKLMALNPNLPNATYEDAVRQITATIASQTLAATNREKYEQMRDGVQVTFRNEKGERVRQRLRVFDFDAPENNEFLCVRELWIKGDLYRRRADIIGFVNGLPLLFIECKNLHKKLKTAFEQNFSDYRDTIPHLFHHNAIVLFGNGEQAKIGSITSRWEHFNEWKRLAEEAPGAVDMETLLKGVCDRRNFLDLVENFILFDESAGAPRKIIARNHQFLGVNRAIAAVRERKTRQGKLGVFWHTQGSGKSYSMVMFTRKVHRKLGGNFTFLVLTDRDDLDTQIYKTFAGCGVVGEQEQCRAASGHHLNALLTRHKAYIFSLIQKFNKKVELEQPYSVRDDIIVITDEAHRTQYGTLALNLRNALPHASYIGFTGTPLFKDDEITRRVFGGYVSTYDFQRAVEDNATVPLYYDARGEKLGIAISDLNERIAEKLEELETDDIDVGQRL</sequence>
<evidence type="ECO:0000256" key="8">
    <source>
        <dbReference type="ARBA" id="ARBA00022840"/>
    </source>
</evidence>
<comment type="function">
    <text evidence="10">Subunit R is required for both nuclease and ATPase activities, but not for modification.</text>
</comment>
<dbReference type="RefSeq" id="WP_035192080.1">
    <property type="nucleotide sequence ID" value="NZ_CCCS020000023.1"/>
</dbReference>
<dbReference type="Pfam" id="PF18766">
    <property type="entry name" value="SWI2_SNF2"/>
    <property type="match status" value="1"/>
</dbReference>
<name>A0A060UM29_9PROT</name>
<evidence type="ECO:0000256" key="3">
    <source>
        <dbReference type="ARBA" id="ARBA00022722"/>
    </source>
</evidence>
<dbReference type="CDD" id="cd22332">
    <property type="entry name" value="HsdR_N"/>
    <property type="match status" value="1"/>
</dbReference>
<comment type="catalytic activity">
    <reaction evidence="1 10">
        <text>Endonucleolytic cleavage of DNA to give random double-stranded fragments with terminal 5'-phosphates, ATP is simultaneously hydrolyzed.</text>
        <dbReference type="EC" id="3.1.21.3"/>
    </reaction>
</comment>
<dbReference type="PANTHER" id="PTHR30195">
    <property type="entry name" value="TYPE I SITE-SPECIFIC DEOXYRIBONUCLEASE PROTEIN SUBUNIT M AND R"/>
    <property type="match status" value="1"/>
</dbReference>
<evidence type="ECO:0000256" key="5">
    <source>
        <dbReference type="ARBA" id="ARBA00022747"/>
    </source>
</evidence>
<keyword evidence="5 10" id="KW-0680">Restriction system</keyword>
<evidence type="ECO:0000256" key="9">
    <source>
        <dbReference type="ARBA" id="ARBA00023125"/>
    </source>
</evidence>
<protein>
    <recommendedName>
        <fullName evidence="10">Type I restriction enzyme endonuclease subunit</fullName>
        <shortName evidence="10">R protein</shortName>
        <ecNumber evidence="10">3.1.21.3</ecNumber>
    </recommendedName>
</protein>
<dbReference type="PROSITE" id="PS51192">
    <property type="entry name" value="HELICASE_ATP_BIND_1"/>
    <property type="match status" value="1"/>
</dbReference>
<keyword evidence="9 10" id="KW-0238">DNA-binding</keyword>
<dbReference type="InterPro" id="IPR014001">
    <property type="entry name" value="Helicase_ATP-bd"/>
</dbReference>
<dbReference type="GO" id="GO:0005524">
    <property type="term" value="F:ATP binding"/>
    <property type="evidence" value="ECO:0007669"/>
    <property type="project" value="UniProtKB-KW"/>
</dbReference>
<feature type="domain" description="Helicase ATP-binding" evidence="11">
    <location>
        <begin position="283"/>
        <end position="447"/>
    </location>
</feature>
<keyword evidence="7 10" id="KW-0378">Hydrolase</keyword>
<dbReference type="EMBL" id="CCCS020000023">
    <property type="protein sequence ID" value="CDQ09485.1"/>
    <property type="molecule type" value="Genomic_DNA"/>
</dbReference>
<dbReference type="SMART" id="SM00487">
    <property type="entry name" value="DEXDc"/>
    <property type="match status" value="1"/>
</dbReference>
<reference evidence="12" key="2">
    <citation type="submission" date="2014-07" db="EMBL/GenBank/DDBJ databases">
        <title>Initial genome analysis of the psychrotolerant acidophile Acidithiobacillus ferrivorans CF27: insights into iron and sulfur oxidation pathways and into biofilm formation.</title>
        <authorList>
            <person name="Talla E."/>
            <person name="Hedrich S."/>
            <person name="Mangenot S."/>
            <person name="Ji B."/>
            <person name="Johnson D.B."/>
            <person name="Barbe V."/>
            <person name="Bonnefoy V."/>
        </authorList>
    </citation>
    <scope>NUCLEOTIDE SEQUENCE [LARGE SCALE GENOMIC DNA]</scope>
    <source>
        <strain evidence="12">CF27</strain>
    </source>
</reference>
<dbReference type="Gene3D" id="3.90.1570.50">
    <property type="match status" value="1"/>
</dbReference>
<dbReference type="InterPro" id="IPR040980">
    <property type="entry name" value="SWI2_SNF2"/>
</dbReference>
<comment type="similarity">
    <text evidence="2 10">Belongs to the HsdR family.</text>
</comment>
<evidence type="ECO:0000313" key="14">
    <source>
        <dbReference type="Proteomes" id="UP000193925"/>
    </source>
</evidence>
<dbReference type="SUPFAM" id="SSF52540">
    <property type="entry name" value="P-loop containing nucleoside triphosphate hydrolases"/>
    <property type="match status" value="1"/>
</dbReference>